<sequence>MIGKRILLIPPERQNKFDTINNLEDLQQSIMVAGLGMNWYDIDVWKMNQLPVHVEDGEWRTLYSKISSDGEVNYFPRGMTEIVNEAEQNDHLAIEQRLMLVYDNDFNFYLSESADGYQMAIEKTLQRAKASGFMGTLIENIGNTP</sequence>
<name>A0A5P9CJF5_9VIBR</name>
<dbReference type="Proteomes" id="UP000326936">
    <property type="component" value="Chromosome"/>
</dbReference>
<dbReference type="RefSeq" id="WP_246210376.1">
    <property type="nucleotide sequence ID" value="NZ_CBCSDK010000004.1"/>
</dbReference>
<keyword evidence="2" id="KW-1185">Reference proteome</keyword>
<reference evidence="1 2" key="1">
    <citation type="submission" date="2019-10" db="EMBL/GenBank/DDBJ databases">
        <title>Complete genome sequence of Vibrio sp. strain THAF100, isolated from non-filtered water from the water column of tank 6 of a marine aquarium containing stony-coral fragments. Water maintained at 26 degree C.</title>
        <authorList>
            <person name="Ruckert C."/>
            <person name="Franco A."/>
            <person name="Kalinowski J."/>
            <person name="Glaeser S."/>
        </authorList>
    </citation>
    <scope>NUCLEOTIDE SEQUENCE [LARGE SCALE GENOMIC DNA]</scope>
    <source>
        <strain evidence="1 2">THAF100</strain>
    </source>
</reference>
<dbReference type="EMBL" id="CP045350">
    <property type="protein sequence ID" value="QFT26346.1"/>
    <property type="molecule type" value="Genomic_DNA"/>
</dbReference>
<accession>A0A5P9CJF5</accession>
<proteinExistence type="predicted"/>
<organism evidence="1 2">
    <name type="scientific">Vibrio aquimaris</name>
    <dbReference type="NCBI Taxonomy" id="2587862"/>
    <lineage>
        <taxon>Bacteria</taxon>
        <taxon>Pseudomonadati</taxon>
        <taxon>Pseudomonadota</taxon>
        <taxon>Gammaproteobacteria</taxon>
        <taxon>Vibrionales</taxon>
        <taxon>Vibrionaceae</taxon>
        <taxon>Vibrio</taxon>
    </lineage>
</organism>
<evidence type="ECO:0000313" key="1">
    <source>
        <dbReference type="EMBL" id="QFT26346.1"/>
    </source>
</evidence>
<dbReference type="AlphaFoldDB" id="A0A5P9CJF5"/>
<protein>
    <submittedName>
        <fullName evidence="1">Uncharacterized protein</fullName>
    </submittedName>
</protein>
<evidence type="ECO:0000313" key="2">
    <source>
        <dbReference type="Proteomes" id="UP000326936"/>
    </source>
</evidence>
<gene>
    <name evidence="1" type="ORF">FIV01_07890</name>
</gene>
<dbReference type="KEGG" id="vaq:FIV01_07890"/>